<evidence type="ECO:0000259" key="15">
    <source>
        <dbReference type="SMART" id="SM00918"/>
    </source>
</evidence>
<dbReference type="GO" id="GO:0015276">
    <property type="term" value="F:ligand-gated monoatomic ion channel activity"/>
    <property type="evidence" value="ECO:0007669"/>
    <property type="project" value="InterPro"/>
</dbReference>
<evidence type="ECO:0000259" key="14">
    <source>
        <dbReference type="SMART" id="SM00079"/>
    </source>
</evidence>
<keyword evidence="6" id="KW-0175">Coiled coil</keyword>
<keyword evidence="2" id="KW-0813">Transport</keyword>
<dbReference type="FunFam" id="3.40.190.10:FF:000078">
    <property type="entry name" value="glutamate receptor ionotropic, NMDA 3B"/>
    <property type="match status" value="1"/>
</dbReference>
<proteinExistence type="predicted"/>
<evidence type="ECO:0000256" key="3">
    <source>
        <dbReference type="ARBA" id="ARBA00022475"/>
    </source>
</evidence>
<dbReference type="Gene3D" id="1.10.287.70">
    <property type="match status" value="1"/>
</dbReference>
<dbReference type="SUPFAM" id="SSF81324">
    <property type="entry name" value="Voltage-gated potassium channels"/>
    <property type="match status" value="1"/>
</dbReference>
<evidence type="ECO:0008006" key="18">
    <source>
        <dbReference type="Google" id="ProtNLM"/>
    </source>
</evidence>
<dbReference type="SMART" id="SM00918">
    <property type="entry name" value="Lig_chan-Glu_bd"/>
    <property type="match status" value="1"/>
</dbReference>
<dbReference type="PANTHER" id="PTHR42643:SF24">
    <property type="entry name" value="IONOTROPIC RECEPTOR 60A"/>
    <property type="match status" value="1"/>
</dbReference>
<keyword evidence="11" id="KW-1071">Ligand-gated ion channel</keyword>
<dbReference type="GO" id="GO:0043226">
    <property type="term" value="C:organelle"/>
    <property type="evidence" value="ECO:0007669"/>
    <property type="project" value="UniProtKB-ARBA"/>
</dbReference>
<keyword evidence="10" id="KW-0325">Glycoprotein</keyword>
<feature type="domain" description="Ionotropic glutamate receptor C-terminal" evidence="14">
    <location>
        <begin position="1"/>
        <end position="332"/>
    </location>
</feature>
<feature type="domain" description="Ionotropic glutamate receptor L-glutamate and glycine-binding" evidence="15">
    <location>
        <begin position="1"/>
        <end position="47"/>
    </location>
</feature>
<dbReference type="InterPro" id="IPR052192">
    <property type="entry name" value="Insect_Ionotropic_Sensory_Rcpt"/>
</dbReference>
<dbReference type="AlphaFoldDB" id="V4C4L4"/>
<comment type="subcellular location">
    <subcellularLocation>
        <location evidence="1">Cell membrane</location>
        <topology evidence="1">Multi-pass membrane protein</topology>
    </subcellularLocation>
</comment>
<evidence type="ECO:0000256" key="6">
    <source>
        <dbReference type="ARBA" id="ARBA00023054"/>
    </source>
</evidence>
<dbReference type="SMART" id="SM00079">
    <property type="entry name" value="PBPe"/>
    <property type="match status" value="1"/>
</dbReference>
<dbReference type="EMBL" id="KB201459">
    <property type="protein sequence ID" value="ESO96489.1"/>
    <property type="molecule type" value="Genomic_DNA"/>
</dbReference>
<organism evidence="16 17">
    <name type="scientific">Lottia gigantea</name>
    <name type="common">Giant owl limpet</name>
    <dbReference type="NCBI Taxonomy" id="225164"/>
    <lineage>
        <taxon>Eukaryota</taxon>
        <taxon>Metazoa</taxon>
        <taxon>Spiralia</taxon>
        <taxon>Lophotrochozoa</taxon>
        <taxon>Mollusca</taxon>
        <taxon>Gastropoda</taxon>
        <taxon>Patellogastropoda</taxon>
        <taxon>Lottioidea</taxon>
        <taxon>Lottiidae</taxon>
        <taxon>Lottia</taxon>
    </lineage>
</organism>
<name>V4C4L4_LOTGI</name>
<feature type="transmembrane region" description="Helical" evidence="13">
    <location>
        <begin position="163"/>
        <end position="187"/>
    </location>
</feature>
<keyword evidence="5 13" id="KW-1133">Transmembrane helix</keyword>
<dbReference type="OrthoDB" id="9997229at2759"/>
<evidence type="ECO:0000256" key="4">
    <source>
        <dbReference type="ARBA" id="ARBA00022692"/>
    </source>
</evidence>
<reference evidence="16 17" key="1">
    <citation type="journal article" date="2013" name="Nature">
        <title>Insights into bilaterian evolution from three spiralian genomes.</title>
        <authorList>
            <person name="Simakov O."/>
            <person name="Marletaz F."/>
            <person name="Cho S.J."/>
            <person name="Edsinger-Gonzales E."/>
            <person name="Havlak P."/>
            <person name="Hellsten U."/>
            <person name="Kuo D.H."/>
            <person name="Larsson T."/>
            <person name="Lv J."/>
            <person name="Arendt D."/>
            <person name="Savage R."/>
            <person name="Osoegawa K."/>
            <person name="de Jong P."/>
            <person name="Grimwood J."/>
            <person name="Chapman J.A."/>
            <person name="Shapiro H."/>
            <person name="Aerts A."/>
            <person name="Otillar R.P."/>
            <person name="Terry A.Y."/>
            <person name="Boore J.L."/>
            <person name="Grigoriev I.V."/>
            <person name="Lindberg D.R."/>
            <person name="Seaver E.C."/>
            <person name="Weisblat D.A."/>
            <person name="Putnam N.H."/>
            <person name="Rokhsar D.S."/>
        </authorList>
    </citation>
    <scope>NUCLEOTIDE SEQUENCE [LARGE SCALE GENOMIC DNA]</scope>
</reference>
<evidence type="ECO:0000256" key="1">
    <source>
        <dbReference type="ARBA" id="ARBA00004651"/>
    </source>
</evidence>
<dbReference type="RefSeq" id="XP_009052845.1">
    <property type="nucleotide sequence ID" value="XM_009054597.1"/>
</dbReference>
<dbReference type="Gene3D" id="3.40.190.10">
    <property type="entry name" value="Periplasmic binding protein-like II"/>
    <property type="match status" value="1"/>
</dbReference>
<evidence type="ECO:0000256" key="10">
    <source>
        <dbReference type="ARBA" id="ARBA00023180"/>
    </source>
</evidence>
<evidence type="ECO:0000313" key="16">
    <source>
        <dbReference type="EMBL" id="ESO96489.1"/>
    </source>
</evidence>
<dbReference type="SUPFAM" id="SSF53850">
    <property type="entry name" value="Periplasmic binding protein-like II"/>
    <property type="match status" value="1"/>
</dbReference>
<keyword evidence="9" id="KW-0675">Receptor</keyword>
<dbReference type="InterPro" id="IPR001320">
    <property type="entry name" value="Iontro_rcpt_C"/>
</dbReference>
<dbReference type="KEGG" id="lgi:LOTGIDRAFT_115937"/>
<keyword evidence="17" id="KW-1185">Reference proteome</keyword>
<dbReference type="CTD" id="20231285"/>
<evidence type="ECO:0000256" key="7">
    <source>
        <dbReference type="ARBA" id="ARBA00023065"/>
    </source>
</evidence>
<evidence type="ECO:0000256" key="8">
    <source>
        <dbReference type="ARBA" id="ARBA00023136"/>
    </source>
</evidence>
<evidence type="ECO:0000256" key="13">
    <source>
        <dbReference type="SAM" id="Phobius"/>
    </source>
</evidence>
<dbReference type="GO" id="GO:0050906">
    <property type="term" value="P:detection of stimulus involved in sensory perception"/>
    <property type="evidence" value="ECO:0007669"/>
    <property type="project" value="UniProtKB-ARBA"/>
</dbReference>
<protein>
    <recommendedName>
        <fullName evidence="18">Ionotropic glutamate receptor C-terminal domain-containing protein</fullName>
    </recommendedName>
</protein>
<feature type="transmembrane region" description="Helical" evidence="13">
    <location>
        <begin position="355"/>
        <end position="377"/>
    </location>
</feature>
<evidence type="ECO:0000256" key="5">
    <source>
        <dbReference type="ARBA" id="ARBA00022989"/>
    </source>
</evidence>
<keyword evidence="7" id="KW-0406">Ion transport</keyword>
<keyword evidence="4 13" id="KW-0812">Transmembrane</keyword>
<evidence type="ECO:0000256" key="9">
    <source>
        <dbReference type="ARBA" id="ARBA00023170"/>
    </source>
</evidence>
<evidence type="ECO:0000313" key="17">
    <source>
        <dbReference type="Proteomes" id="UP000030746"/>
    </source>
</evidence>
<dbReference type="GeneID" id="20231285"/>
<evidence type="ECO:0000256" key="12">
    <source>
        <dbReference type="ARBA" id="ARBA00023303"/>
    </source>
</evidence>
<evidence type="ECO:0000256" key="11">
    <source>
        <dbReference type="ARBA" id="ARBA00023286"/>
    </source>
</evidence>
<keyword evidence="8 13" id="KW-0472">Membrane</keyword>
<keyword evidence="3" id="KW-1003">Cell membrane</keyword>
<dbReference type="Pfam" id="PF00060">
    <property type="entry name" value="Lig_chan"/>
    <property type="match status" value="1"/>
</dbReference>
<feature type="non-terminal residue" evidence="16">
    <location>
        <position position="1"/>
    </location>
</feature>
<feature type="transmembrane region" description="Helical" evidence="13">
    <location>
        <begin position="103"/>
        <end position="121"/>
    </location>
</feature>
<dbReference type="GO" id="GO:0005886">
    <property type="term" value="C:plasma membrane"/>
    <property type="evidence" value="ECO:0007669"/>
    <property type="project" value="UniProtKB-SubCell"/>
</dbReference>
<dbReference type="HOGENOM" id="CLU_007257_0_5_1"/>
<keyword evidence="12" id="KW-0407">Ion channel</keyword>
<evidence type="ECO:0000256" key="2">
    <source>
        <dbReference type="ARBA" id="ARBA00022448"/>
    </source>
</evidence>
<sequence length="387" mass="44521">YSGFCMDLLQELASSMNFSFIIVMPEDGQWGVVENGSWTGLVGQIVRREVDLTVAPLVISSERLKVMDFSFPFFHDYSTVLYKLPDPNLYKWRKLIDPMKGEVFMCILISFMIVTITLYVMEKHNPFYQKFRIHSFQEYVIYVFGAMLTQGGPNQPRSSSGRLLIACWWLFSIVVVAIYSGNLIAFLTVTKDQPPFETLAELSQQDTYKWGTIGGTIWTTFLKTANTPDTKALWAGVVKFNKTDPVVLSIDVDTHLKKVANGNYAFLADKAMLEIKMATECDWVFLKELFYPLQYAVGLPMKSPYNKLFYDEMLRIYETGLLQIWKKRWWPKKGTCKGSLVTEAKRIELVDLQSAFYVIAIGIVLASFIIVSECFYFKRSFSIQYQT</sequence>
<gene>
    <name evidence="16" type="ORF">LOTGIDRAFT_115937</name>
</gene>
<dbReference type="Proteomes" id="UP000030746">
    <property type="component" value="Unassembled WGS sequence"/>
</dbReference>
<dbReference type="Pfam" id="PF10613">
    <property type="entry name" value="Lig_chan-Glu_bd"/>
    <property type="match status" value="1"/>
</dbReference>
<dbReference type="InterPro" id="IPR019594">
    <property type="entry name" value="Glu/Gly-bd"/>
</dbReference>
<dbReference type="PANTHER" id="PTHR42643">
    <property type="entry name" value="IONOTROPIC RECEPTOR 20A-RELATED"/>
    <property type="match status" value="1"/>
</dbReference>
<accession>V4C4L4</accession>